<comment type="caution">
    <text evidence="1">The sequence shown here is derived from an EMBL/GenBank/DDBJ whole genome shotgun (WGS) entry which is preliminary data.</text>
</comment>
<dbReference type="Gene3D" id="2.60.120.480">
    <property type="entry name" value="Ureidoglycolate hydrolase"/>
    <property type="match status" value="1"/>
</dbReference>
<protein>
    <submittedName>
        <fullName evidence="1">Ureidoglycolate lyase</fullName>
    </submittedName>
</protein>
<proteinExistence type="predicted"/>
<dbReference type="RefSeq" id="WP_114297158.1">
    <property type="nucleotide sequence ID" value="NZ_QPJT01000006.1"/>
</dbReference>
<sequence length="166" mass="18924">MIKKQINELCMENFSKYGTYSDMLNPNGVKFGEEPVEFYRDMIKLPLGNSNLASFSLCRLLKRPLIIDASEYHNYSGEMIVPLDGDILMHVGPATSKAEVPVEDIEIFRIPKGVVVCINPGVWHYSAFVYRCKTVNILVALPERTYMNDCYVVEIPVEKQIEIVDK</sequence>
<evidence type="ECO:0000313" key="2">
    <source>
        <dbReference type="Proteomes" id="UP000253034"/>
    </source>
</evidence>
<dbReference type="InterPro" id="IPR024060">
    <property type="entry name" value="Ureidoglycolate_lyase_dom_sf"/>
</dbReference>
<keyword evidence="2" id="KW-1185">Reference proteome</keyword>
<dbReference type="SUPFAM" id="SSF51182">
    <property type="entry name" value="RmlC-like cupins"/>
    <property type="match status" value="1"/>
</dbReference>
<keyword evidence="1" id="KW-0456">Lyase</keyword>
<evidence type="ECO:0000313" key="1">
    <source>
        <dbReference type="EMBL" id="RCX18018.1"/>
    </source>
</evidence>
<dbReference type="EMBL" id="QPJT01000006">
    <property type="protein sequence ID" value="RCX18018.1"/>
    <property type="molecule type" value="Genomic_DNA"/>
</dbReference>
<dbReference type="AlphaFoldDB" id="A0A369BBN8"/>
<dbReference type="Proteomes" id="UP000253034">
    <property type="component" value="Unassembled WGS sequence"/>
</dbReference>
<accession>A0A369BBN8</accession>
<organism evidence="1 2">
    <name type="scientific">Anaerobacterium chartisolvens</name>
    <dbReference type="NCBI Taxonomy" id="1297424"/>
    <lineage>
        <taxon>Bacteria</taxon>
        <taxon>Bacillati</taxon>
        <taxon>Bacillota</taxon>
        <taxon>Clostridia</taxon>
        <taxon>Eubacteriales</taxon>
        <taxon>Oscillospiraceae</taxon>
        <taxon>Anaerobacterium</taxon>
    </lineage>
</organism>
<dbReference type="InterPro" id="IPR011051">
    <property type="entry name" value="RmlC_Cupin_sf"/>
</dbReference>
<reference evidence="1 2" key="1">
    <citation type="submission" date="2018-07" db="EMBL/GenBank/DDBJ databases">
        <title>Genomic Encyclopedia of Type Strains, Phase IV (KMG-IV): sequencing the most valuable type-strain genomes for metagenomic binning, comparative biology and taxonomic classification.</title>
        <authorList>
            <person name="Goeker M."/>
        </authorList>
    </citation>
    <scope>NUCLEOTIDE SEQUENCE [LARGE SCALE GENOMIC DNA]</scope>
    <source>
        <strain evidence="1 2">DSM 27016</strain>
    </source>
</reference>
<name>A0A369BBN8_9FIRM</name>
<dbReference type="GO" id="GO:0004848">
    <property type="term" value="F:ureidoglycolate hydrolase activity"/>
    <property type="evidence" value="ECO:0007669"/>
    <property type="project" value="InterPro"/>
</dbReference>
<dbReference type="GO" id="GO:0016829">
    <property type="term" value="F:lyase activity"/>
    <property type="evidence" value="ECO:0007669"/>
    <property type="project" value="UniProtKB-KW"/>
</dbReference>
<gene>
    <name evidence="1" type="ORF">DFR58_106187</name>
</gene>